<protein>
    <recommendedName>
        <fullName evidence="3">DET1 homolog</fullName>
    </recommendedName>
</protein>
<dbReference type="OMA" id="ITPCLTI"/>
<keyword evidence="2" id="KW-1185">Reference proteome</keyword>
<proteinExistence type="predicted"/>
<gene>
    <name evidence="1" type="primary">107371786</name>
</gene>
<dbReference type="KEGG" id="tut:107371786"/>
<dbReference type="GO" id="GO:0031625">
    <property type="term" value="F:ubiquitin protein ligase binding"/>
    <property type="evidence" value="ECO:0007669"/>
    <property type="project" value="TreeGrafter"/>
</dbReference>
<sequence length="567" mass="66637">MKRNQSIIHRLRNRELVDHSSRSCHRQIQRSLHEHIYPNMTVINIERPPCIVRKFTPDGKRLIGFSYDQVSIFIYEYLGPDRANDLLENVRLTDDFIEDNGENRDSLFTNIFKRFFKLKHIIKLAQNDEKLNRECSLFTFDSRYVIVASSAPIIDMPNYYDVLRNNESVSVNVKFFCEDYIIYLIDIKNGKKCDQIVLKTDNISLPHNQGLYLYDDILAILSVQHQTIYLYRLDDCKIVGKTFIEVNSIGRFCYDDDPFVSTLHNTETRPLSPSSSDSSNASASSYLDSQFDTPTHPYHEVSFCAMKHRILAFFYRQAQSQAKEKSNPELLLTFYRKFDEYCGLRMSKMQLLDRDHLLIKYEFGELVAQRLGDQTGFTSYFVFYQISKAKILDIYSNTSNELAQLFENYCDYFRNTHTLYNQAICSSTNNFYARECLHRFKNITNRDHGSEETTRRVLSLLPLSAQSYTPSPYLDLSLFKYDDRWISPLERPKVCSEYAIQFFSRSDGSFRFQIHADRQHIEASLVTLRLVAYTFHPTDPFALSIQRTSSDIAVHLHFRYIPQELWR</sequence>
<dbReference type="eggNOG" id="KOG2558">
    <property type="taxonomic scope" value="Eukaryota"/>
</dbReference>
<dbReference type="PANTHER" id="PTHR13374:SF3">
    <property type="entry name" value="DET1 HOMOLOG"/>
    <property type="match status" value="1"/>
</dbReference>
<dbReference type="HOGENOM" id="CLU_036725_1_0_1"/>
<evidence type="ECO:0008006" key="3">
    <source>
        <dbReference type="Google" id="ProtNLM"/>
    </source>
</evidence>
<accession>T1JW57</accession>
<dbReference type="GO" id="GO:0032436">
    <property type="term" value="P:positive regulation of proteasomal ubiquitin-dependent protein catabolic process"/>
    <property type="evidence" value="ECO:0007669"/>
    <property type="project" value="TreeGrafter"/>
</dbReference>
<reference evidence="1" key="2">
    <citation type="submission" date="2015-06" db="UniProtKB">
        <authorList>
            <consortium name="EnsemblMetazoa"/>
        </authorList>
    </citation>
    <scope>IDENTIFICATION</scope>
</reference>
<dbReference type="EMBL" id="CAEY01000807">
    <property type="status" value="NOT_ANNOTATED_CDS"/>
    <property type="molecule type" value="Genomic_DNA"/>
</dbReference>
<dbReference type="InterPro" id="IPR019138">
    <property type="entry name" value="De-etiolated_protein_1_Det1"/>
</dbReference>
<dbReference type="Proteomes" id="UP000015104">
    <property type="component" value="Unassembled WGS sequence"/>
</dbReference>
<dbReference type="GO" id="GO:0016567">
    <property type="term" value="P:protein ubiquitination"/>
    <property type="evidence" value="ECO:0007669"/>
    <property type="project" value="TreeGrafter"/>
</dbReference>
<name>T1JW57_TETUR</name>
<organism evidence="1 2">
    <name type="scientific">Tetranychus urticae</name>
    <name type="common">Two-spotted spider mite</name>
    <dbReference type="NCBI Taxonomy" id="32264"/>
    <lineage>
        <taxon>Eukaryota</taxon>
        <taxon>Metazoa</taxon>
        <taxon>Ecdysozoa</taxon>
        <taxon>Arthropoda</taxon>
        <taxon>Chelicerata</taxon>
        <taxon>Arachnida</taxon>
        <taxon>Acari</taxon>
        <taxon>Acariformes</taxon>
        <taxon>Trombidiformes</taxon>
        <taxon>Prostigmata</taxon>
        <taxon>Eleutherengona</taxon>
        <taxon>Raphignathae</taxon>
        <taxon>Tetranychoidea</taxon>
        <taxon>Tetranychidae</taxon>
        <taxon>Tetranychus</taxon>
    </lineage>
</organism>
<reference evidence="2" key="1">
    <citation type="submission" date="2011-08" db="EMBL/GenBank/DDBJ databases">
        <authorList>
            <person name="Rombauts S."/>
        </authorList>
    </citation>
    <scope>NUCLEOTIDE SEQUENCE</scope>
    <source>
        <strain evidence="2">London</strain>
    </source>
</reference>
<dbReference type="STRING" id="32264.T1JW57"/>
<dbReference type="GO" id="GO:0031461">
    <property type="term" value="C:cullin-RING ubiquitin ligase complex"/>
    <property type="evidence" value="ECO:0007669"/>
    <property type="project" value="TreeGrafter"/>
</dbReference>
<dbReference type="EnsemblMetazoa" id="tetur02g07080.1">
    <property type="protein sequence ID" value="tetur02g07080.1"/>
    <property type="gene ID" value="tetur02g07080"/>
</dbReference>
<dbReference type="GO" id="GO:1990756">
    <property type="term" value="F:ubiquitin-like ligase-substrate adaptor activity"/>
    <property type="evidence" value="ECO:0007669"/>
    <property type="project" value="TreeGrafter"/>
</dbReference>
<dbReference type="GO" id="GO:0005634">
    <property type="term" value="C:nucleus"/>
    <property type="evidence" value="ECO:0007669"/>
    <property type="project" value="TreeGrafter"/>
</dbReference>
<dbReference type="Pfam" id="PF09737">
    <property type="entry name" value="Det1"/>
    <property type="match status" value="1"/>
</dbReference>
<dbReference type="AlphaFoldDB" id="T1JW57"/>
<evidence type="ECO:0000313" key="1">
    <source>
        <dbReference type="EnsemblMetazoa" id="tetur02g07080.1"/>
    </source>
</evidence>
<dbReference type="PANTHER" id="PTHR13374">
    <property type="entry name" value="DET1 HOMOLOG DE-ETIOLATED-1 HOMOLOG"/>
    <property type="match status" value="1"/>
</dbReference>
<dbReference type="OrthoDB" id="18339at2759"/>
<evidence type="ECO:0000313" key="2">
    <source>
        <dbReference type="Proteomes" id="UP000015104"/>
    </source>
</evidence>